<evidence type="ECO:0000256" key="1">
    <source>
        <dbReference type="SAM" id="SignalP"/>
    </source>
</evidence>
<accession>A0A371EU83</accession>
<name>A0A371EU83_MUCPR</name>
<dbReference type="EMBL" id="QJKJ01012032">
    <property type="protein sequence ID" value="RDX69615.1"/>
    <property type="molecule type" value="Genomic_DNA"/>
</dbReference>
<comment type="caution">
    <text evidence="2">The sequence shown here is derived from an EMBL/GenBank/DDBJ whole genome shotgun (WGS) entry which is preliminary data.</text>
</comment>
<feature type="non-terminal residue" evidence="2">
    <location>
        <position position="1"/>
    </location>
</feature>
<feature type="signal peptide" evidence="1">
    <location>
        <begin position="1"/>
        <end position="24"/>
    </location>
</feature>
<reference evidence="2" key="1">
    <citation type="submission" date="2018-05" db="EMBL/GenBank/DDBJ databases">
        <title>Draft genome of Mucuna pruriens seed.</title>
        <authorList>
            <person name="Nnadi N.E."/>
            <person name="Vos R."/>
            <person name="Hasami M.H."/>
            <person name="Devisetty U.K."/>
            <person name="Aguiy J.C."/>
        </authorList>
    </citation>
    <scope>NUCLEOTIDE SEQUENCE [LARGE SCALE GENOMIC DNA]</scope>
    <source>
        <strain evidence="2">JCA_2017</strain>
    </source>
</reference>
<gene>
    <name evidence="2" type="ORF">CR513_51249</name>
</gene>
<dbReference type="AlphaFoldDB" id="A0A371EU83"/>
<keyword evidence="3" id="KW-1185">Reference proteome</keyword>
<evidence type="ECO:0000313" key="2">
    <source>
        <dbReference type="EMBL" id="RDX69615.1"/>
    </source>
</evidence>
<dbReference type="Proteomes" id="UP000257109">
    <property type="component" value="Unassembled WGS sequence"/>
</dbReference>
<organism evidence="2 3">
    <name type="scientific">Mucuna pruriens</name>
    <name type="common">Velvet bean</name>
    <name type="synonym">Dolichos pruriens</name>
    <dbReference type="NCBI Taxonomy" id="157652"/>
    <lineage>
        <taxon>Eukaryota</taxon>
        <taxon>Viridiplantae</taxon>
        <taxon>Streptophyta</taxon>
        <taxon>Embryophyta</taxon>
        <taxon>Tracheophyta</taxon>
        <taxon>Spermatophyta</taxon>
        <taxon>Magnoliopsida</taxon>
        <taxon>eudicotyledons</taxon>
        <taxon>Gunneridae</taxon>
        <taxon>Pentapetalae</taxon>
        <taxon>rosids</taxon>
        <taxon>fabids</taxon>
        <taxon>Fabales</taxon>
        <taxon>Fabaceae</taxon>
        <taxon>Papilionoideae</taxon>
        <taxon>50 kb inversion clade</taxon>
        <taxon>NPAAA clade</taxon>
        <taxon>indigoferoid/millettioid clade</taxon>
        <taxon>Phaseoleae</taxon>
        <taxon>Mucuna</taxon>
    </lineage>
</organism>
<protein>
    <submittedName>
        <fullName evidence="2">Uncharacterized protein</fullName>
    </submittedName>
</protein>
<dbReference type="OrthoDB" id="1435097at2759"/>
<proteinExistence type="predicted"/>
<keyword evidence="1" id="KW-0732">Signal</keyword>
<sequence length="152" mass="18158">MEMMVMKVIFLMKVLLIQMSKAHSDKESHFPRLDVPGSWHIEDELYVGLRFDSKCDVQMTIKQYSIKIHRSFCMVESKLTILLMRQIKWAIIKWDGQHRCMNVMLPQDHNKLDFELICSFILVSYRKTWKAKQKAIAWVFGDWDDSYNLLPK</sequence>
<feature type="chain" id="PRO_5016769591" evidence="1">
    <location>
        <begin position="25"/>
        <end position="152"/>
    </location>
</feature>
<evidence type="ECO:0000313" key="3">
    <source>
        <dbReference type="Proteomes" id="UP000257109"/>
    </source>
</evidence>